<evidence type="ECO:0000313" key="2">
    <source>
        <dbReference type="EMBL" id="MBT4870576.1"/>
    </source>
</evidence>
<gene>
    <name evidence="2" type="ORF">HON47_03315</name>
</gene>
<accession>A0A8T5GGE1</accession>
<proteinExistence type="predicted"/>
<dbReference type="Gene3D" id="3.10.28.10">
    <property type="entry name" value="Homing endonucleases"/>
    <property type="match status" value="1"/>
</dbReference>
<dbReference type="Pfam" id="PF14528">
    <property type="entry name" value="LAGLIDADG_3"/>
    <property type="match status" value="1"/>
</dbReference>
<comment type="caution">
    <text evidence="2">The sequence shown here is derived from an EMBL/GenBank/DDBJ whole genome shotgun (WGS) entry which is preliminary data.</text>
</comment>
<evidence type="ECO:0000313" key="3">
    <source>
        <dbReference type="Proteomes" id="UP000722459"/>
    </source>
</evidence>
<dbReference type="Proteomes" id="UP000722459">
    <property type="component" value="Unassembled WGS sequence"/>
</dbReference>
<reference evidence="2" key="1">
    <citation type="journal article" date="2021" name="ISME J.">
        <title>Mercury methylation by metabolically versatile and cosmopolitan marine bacteria.</title>
        <authorList>
            <person name="Lin H."/>
            <person name="Ascher D.B."/>
            <person name="Myung Y."/>
            <person name="Lamborg C.H."/>
            <person name="Hallam S.J."/>
            <person name="Gionfriddo C.M."/>
            <person name="Holt K.E."/>
            <person name="Moreau J.W."/>
        </authorList>
    </citation>
    <scope>NUCLEOTIDE SEQUENCE</scope>
    <source>
        <strain evidence="2">SI075_bin30</strain>
    </source>
</reference>
<organism evidence="2 3">
    <name type="scientific">Candidatus Iainarchaeum sp</name>
    <dbReference type="NCBI Taxonomy" id="3101447"/>
    <lineage>
        <taxon>Archaea</taxon>
        <taxon>Candidatus Iainarchaeota</taxon>
        <taxon>Candidatus Iainarchaeia</taxon>
        <taxon>Candidatus Iainarchaeales</taxon>
        <taxon>Candidatus Iainarchaeaceae</taxon>
        <taxon>Candidatus Iainarchaeum</taxon>
    </lineage>
</organism>
<dbReference type="GO" id="GO:0004519">
    <property type="term" value="F:endonuclease activity"/>
    <property type="evidence" value="ECO:0007669"/>
    <property type="project" value="InterPro"/>
</dbReference>
<dbReference type="EMBL" id="JABJNZ010000046">
    <property type="protein sequence ID" value="MBT4870576.1"/>
    <property type="molecule type" value="Genomic_DNA"/>
</dbReference>
<dbReference type="InterPro" id="IPR027434">
    <property type="entry name" value="Homing_endonucl"/>
</dbReference>
<evidence type="ECO:0000259" key="1">
    <source>
        <dbReference type="Pfam" id="PF14528"/>
    </source>
</evidence>
<sequence length="367" mass="43265">MCLNNSKFISINHKNNIEIRLPNSKKSFFIKDETYYAELAELVEIIKVEGYCNSNGNISIDNKDLPLSNFFEKLLLAHEIVPGKRKLIKIKLEEIDKHTIVIYENGQSRTFHIEKGFKSNKPNKIVFSTGKQNSNISVFQNNKHILSFNLKEKNLASKAVSKYFTLKFSNKTLANYMRLKLNESFGFDTIRVNKLLINSNSSIITKVFGVLVDCEGSIRFNKKSKHYRNINIRMKNELYLSDWKRLLKKININSNLRKEKDLWKLTITCNQNFKKLHDLGFELHHSKKRTRFKEMLNSYQKHQVERNTALNYYEKLVEDNPGRSALELSRASNKNKRTVSHYLIRLFNLNILRRQLVTKQKFIYYPK</sequence>
<name>A0A8T5GGE1_9ARCH</name>
<dbReference type="AlphaFoldDB" id="A0A8T5GGE1"/>
<feature type="domain" description="Homing endonuclease LAGLIDADG" evidence="1">
    <location>
        <begin position="211"/>
        <end position="277"/>
    </location>
</feature>
<protein>
    <recommendedName>
        <fullName evidence="1">Homing endonuclease LAGLIDADG domain-containing protein</fullName>
    </recommendedName>
</protein>
<dbReference type="InterPro" id="IPR004860">
    <property type="entry name" value="LAGLIDADG_dom"/>
</dbReference>